<accession>A0A8C6TQ18</accession>
<keyword evidence="5 6" id="KW-0443">Lipid metabolism</keyword>
<dbReference type="PANTHER" id="PTHR10728">
    <property type="entry name" value="CYTOSOLIC PHOSPHOLIPASE A2"/>
    <property type="match status" value="1"/>
</dbReference>
<dbReference type="EC" id="3.1.1.4" evidence="2 7"/>
<dbReference type="InterPro" id="IPR016035">
    <property type="entry name" value="Acyl_Trfase/lysoPLipase"/>
</dbReference>
<dbReference type="Ensembl" id="ENSNMLT00000026332.1">
    <property type="protein sequence ID" value="ENSNMLP00000023533.1"/>
    <property type="gene ID" value="ENSNMLG00000015138.1"/>
</dbReference>
<feature type="compositionally biased region" description="Polar residues" evidence="8">
    <location>
        <begin position="636"/>
        <end position="645"/>
    </location>
</feature>
<dbReference type="Pfam" id="PF00168">
    <property type="entry name" value="C2"/>
    <property type="match status" value="1"/>
</dbReference>
<evidence type="ECO:0000256" key="8">
    <source>
        <dbReference type="SAM" id="MobiDB-lite"/>
    </source>
</evidence>
<keyword evidence="7" id="KW-0106">Calcium</keyword>
<dbReference type="SUPFAM" id="SSF52151">
    <property type="entry name" value="FabD/lysophospholipase-like"/>
    <property type="match status" value="1"/>
</dbReference>
<reference evidence="11" key="1">
    <citation type="submission" date="2025-08" db="UniProtKB">
        <authorList>
            <consortium name="Ensembl"/>
        </authorList>
    </citation>
    <scope>IDENTIFICATION</scope>
</reference>
<dbReference type="GO" id="GO:0005829">
    <property type="term" value="C:cytosol"/>
    <property type="evidence" value="ECO:0007669"/>
    <property type="project" value="TreeGrafter"/>
</dbReference>
<evidence type="ECO:0000256" key="6">
    <source>
        <dbReference type="PROSITE-ProRule" id="PRU00555"/>
    </source>
</evidence>
<dbReference type="Gene3D" id="3.40.1090.10">
    <property type="entry name" value="Cytosolic phospholipase A2 catalytic domain"/>
    <property type="match status" value="2"/>
</dbReference>
<reference evidence="11" key="2">
    <citation type="submission" date="2025-09" db="UniProtKB">
        <authorList>
            <consortium name="Ensembl"/>
        </authorList>
    </citation>
    <scope>IDENTIFICATION</scope>
</reference>
<keyword evidence="4 6" id="KW-0378">Hydrolase</keyword>
<sequence length="699" mass="77816">CFFLAYLPRPLLAAKPRLQPAFTNTGLRCSVRSEDGQFSPGFISESRLSSGSKSDLYVTLTLPTATATARRTKTINNNNCPEWNEGFSFRVPTQTKNVLEISMFDEDLLSRDDLVSTVLLDLGTLDMDSKLRKVFNLSPEVRPSLSHISLTRLHKGTDVCPVSDLGCSPLLKLSGAYEGSHALDLSQDTLHFHMNRALDTELGFSVKKFERSFRRPEADARIRCDSFPSLSSVRAKKDLSVRLDLDVPAQEKEFLQKRRRVVAKALQTLLGLKSPLSDEQVPTIALVASGGGARACTGFLGSLKGLKEMGVLDAVTYITGVSGSTWSELLHFQPLSSLQICPSHFQSLPKSRFFFSKNTSTLSDQQKTVKDGQNPLPIYTTVNVKEAIEWVEFTPFEVGLQKYGAFVRAEDFGSEFFLGHLIKKLPEIRLPCLLGEISSALTIPFFKLHFTLKSTTGGLPGCYNSISDKRILKSTQSEPTFNFTRGLFLHHHYSRCSQFLSWKESHPDAFPNQLTPSDPTLHLIDAGHSINIGCPPVLRPERRVDIIIVLSYSWDPQDVLRKTTEFCEERKVPFPRADYAQLQQQPLREVYVLEDPETPGAPVVLHLPLVNASYREHKAPGVRRETPEEQAAGQVDVSSADSPYTTKNMTYSPQNFDALIGLTSYNVLTSRDAILTAIRHAVHERTATAPEPGTEPRSD</sequence>
<feature type="domain" description="PLA2c" evidence="10">
    <location>
        <begin position="233"/>
        <end position="699"/>
    </location>
</feature>
<dbReference type="PROSITE" id="PS50004">
    <property type="entry name" value="C2"/>
    <property type="match status" value="1"/>
</dbReference>
<evidence type="ECO:0000259" key="10">
    <source>
        <dbReference type="PROSITE" id="PS51210"/>
    </source>
</evidence>
<dbReference type="SMART" id="SM00022">
    <property type="entry name" value="PLAc"/>
    <property type="match status" value="1"/>
</dbReference>
<feature type="domain" description="C2" evidence="9">
    <location>
        <begin position="8"/>
        <end position="135"/>
    </location>
</feature>
<evidence type="ECO:0000313" key="12">
    <source>
        <dbReference type="Proteomes" id="UP000694523"/>
    </source>
</evidence>
<keyword evidence="3 7" id="KW-0963">Cytoplasm</keyword>
<dbReference type="PROSITE" id="PS51210">
    <property type="entry name" value="PLA2C"/>
    <property type="match status" value="1"/>
</dbReference>
<comment type="catalytic activity">
    <reaction evidence="7">
        <text>a 1,2-diacyl-sn-glycero-3-phosphocholine + H2O = a 1-acyl-sn-glycero-3-phosphocholine + a fatty acid + H(+)</text>
        <dbReference type="Rhea" id="RHEA:15801"/>
        <dbReference type="ChEBI" id="CHEBI:15377"/>
        <dbReference type="ChEBI" id="CHEBI:15378"/>
        <dbReference type="ChEBI" id="CHEBI:28868"/>
        <dbReference type="ChEBI" id="CHEBI:57643"/>
        <dbReference type="ChEBI" id="CHEBI:58168"/>
        <dbReference type="EC" id="3.1.1.4"/>
    </reaction>
</comment>
<keyword evidence="12" id="KW-1185">Reference proteome</keyword>
<comment type="subcellular location">
    <subcellularLocation>
        <location evidence="1">Cytoplasm</location>
    </subcellularLocation>
</comment>
<dbReference type="SMART" id="SM00239">
    <property type="entry name" value="C2"/>
    <property type="match status" value="1"/>
</dbReference>
<dbReference type="GO" id="GO:0047498">
    <property type="term" value="F:calcium-dependent phospholipase A2 activity"/>
    <property type="evidence" value="ECO:0007669"/>
    <property type="project" value="TreeGrafter"/>
</dbReference>
<evidence type="ECO:0000313" key="11">
    <source>
        <dbReference type="Ensembl" id="ENSNMLP00000023533.1"/>
    </source>
</evidence>
<protein>
    <recommendedName>
        <fullName evidence="2 7">Phospholipase A2</fullName>
        <ecNumber evidence="2 7">3.1.1.4</ecNumber>
    </recommendedName>
</protein>
<evidence type="ECO:0000256" key="7">
    <source>
        <dbReference type="RuleBase" id="RU362102"/>
    </source>
</evidence>
<keyword evidence="7" id="KW-0479">Metal-binding</keyword>
<evidence type="ECO:0000259" key="9">
    <source>
        <dbReference type="PROSITE" id="PS50004"/>
    </source>
</evidence>
<proteinExistence type="predicted"/>
<dbReference type="Pfam" id="PF01735">
    <property type="entry name" value="PLA2_B"/>
    <property type="match status" value="2"/>
</dbReference>
<evidence type="ECO:0000256" key="2">
    <source>
        <dbReference type="ARBA" id="ARBA00013278"/>
    </source>
</evidence>
<dbReference type="GO" id="GO:0005544">
    <property type="term" value="F:calcium-dependent phospholipid binding"/>
    <property type="evidence" value="ECO:0007669"/>
    <property type="project" value="TreeGrafter"/>
</dbReference>
<evidence type="ECO:0000256" key="5">
    <source>
        <dbReference type="ARBA" id="ARBA00023098"/>
    </source>
</evidence>
<organism evidence="11 12">
    <name type="scientific">Neogobius melanostomus</name>
    <name type="common">round goby</name>
    <dbReference type="NCBI Taxonomy" id="47308"/>
    <lineage>
        <taxon>Eukaryota</taxon>
        <taxon>Metazoa</taxon>
        <taxon>Chordata</taxon>
        <taxon>Craniata</taxon>
        <taxon>Vertebrata</taxon>
        <taxon>Euteleostomi</taxon>
        <taxon>Actinopterygii</taxon>
        <taxon>Neopterygii</taxon>
        <taxon>Teleostei</taxon>
        <taxon>Neoteleostei</taxon>
        <taxon>Acanthomorphata</taxon>
        <taxon>Gobiaria</taxon>
        <taxon>Gobiiformes</taxon>
        <taxon>Gobioidei</taxon>
        <taxon>Gobiidae</taxon>
        <taxon>Benthophilinae</taxon>
        <taxon>Neogobiini</taxon>
        <taxon>Neogobius</taxon>
    </lineage>
</organism>
<dbReference type="Gene3D" id="2.60.40.150">
    <property type="entry name" value="C2 domain"/>
    <property type="match status" value="1"/>
</dbReference>
<evidence type="ECO:0000256" key="4">
    <source>
        <dbReference type="ARBA" id="ARBA00022801"/>
    </source>
</evidence>
<dbReference type="GO" id="GO:0005509">
    <property type="term" value="F:calcium ion binding"/>
    <property type="evidence" value="ECO:0007669"/>
    <property type="project" value="TreeGrafter"/>
</dbReference>
<feature type="region of interest" description="Disordered" evidence="8">
    <location>
        <begin position="620"/>
        <end position="645"/>
    </location>
</feature>
<keyword evidence="6 7" id="KW-0442">Lipid degradation</keyword>
<dbReference type="SUPFAM" id="SSF49562">
    <property type="entry name" value="C2 domain (Calcium/lipid-binding domain, CaLB)"/>
    <property type="match status" value="1"/>
</dbReference>
<dbReference type="PANTHER" id="PTHR10728:SF32">
    <property type="entry name" value="CYTOSOLIC PHOSPHOLIPASE A2 BETA"/>
    <property type="match status" value="1"/>
</dbReference>
<dbReference type="InterPro" id="IPR035892">
    <property type="entry name" value="C2_domain_sf"/>
</dbReference>
<dbReference type="GO" id="GO:0046475">
    <property type="term" value="P:glycerophospholipid catabolic process"/>
    <property type="evidence" value="ECO:0007669"/>
    <property type="project" value="TreeGrafter"/>
</dbReference>
<dbReference type="Proteomes" id="UP000694523">
    <property type="component" value="Unplaced"/>
</dbReference>
<evidence type="ECO:0000256" key="3">
    <source>
        <dbReference type="ARBA" id="ARBA00022490"/>
    </source>
</evidence>
<dbReference type="InterPro" id="IPR002642">
    <property type="entry name" value="LysoPLipase_cat_dom"/>
</dbReference>
<comment type="domain">
    <text evidence="7">The N-terminal C2 domain associates with lipid membranes upon calcium binding.</text>
</comment>
<name>A0A8C6TQ18_9GOBI</name>
<evidence type="ECO:0000256" key="1">
    <source>
        <dbReference type="ARBA" id="ARBA00004496"/>
    </source>
</evidence>
<dbReference type="AlphaFoldDB" id="A0A8C6TQ18"/>
<dbReference type="InterPro" id="IPR000008">
    <property type="entry name" value="C2_dom"/>
</dbReference>